<dbReference type="InterPro" id="IPR006311">
    <property type="entry name" value="TAT_signal"/>
</dbReference>
<dbReference type="RefSeq" id="WP_155138312.1">
    <property type="nucleotide sequence ID" value="NZ_BMGZ01000001.1"/>
</dbReference>
<keyword evidence="2" id="KW-0732">Signal</keyword>
<dbReference type="InterPro" id="IPR017853">
    <property type="entry name" value="GH"/>
</dbReference>
<reference evidence="8 10" key="2">
    <citation type="submission" date="2020-02" db="EMBL/GenBank/DDBJ databases">
        <title>Genome sequence of Parvularcula flava strain NH6-79.</title>
        <authorList>
            <person name="Abdul Karim M.H."/>
            <person name="Lam M.Q."/>
            <person name="Chen S.J."/>
            <person name="Yahya A."/>
            <person name="Shahir S."/>
            <person name="Shamsir M.S."/>
            <person name="Chong C.S."/>
        </authorList>
    </citation>
    <scope>NUCLEOTIDE SEQUENCE [LARGE SCALE GENOMIC DNA]</scope>
    <source>
        <strain evidence="8 10">NH6-79</strain>
    </source>
</reference>
<dbReference type="InterPro" id="IPR013780">
    <property type="entry name" value="Glyco_hydro_b"/>
</dbReference>
<keyword evidence="3 5" id="KW-0378">Hydrolase</keyword>
<dbReference type="InterPro" id="IPR013785">
    <property type="entry name" value="Aldolase_TIM"/>
</dbReference>
<feature type="domain" description="Alpha galactosidase C-terminal" evidence="6">
    <location>
        <begin position="377"/>
        <end position="449"/>
    </location>
</feature>
<evidence type="ECO:0000256" key="5">
    <source>
        <dbReference type="RuleBase" id="RU361168"/>
    </source>
</evidence>
<comment type="catalytic activity">
    <reaction evidence="5">
        <text>Hydrolysis of terminal, non-reducing alpha-D-galactose residues in alpha-D-galactosides, including galactose oligosaccharides, galactomannans and galactolipids.</text>
        <dbReference type="EC" id="3.2.1.22"/>
    </reaction>
</comment>
<dbReference type="InterPro" id="IPR041233">
    <property type="entry name" value="Melibiase_C"/>
</dbReference>
<gene>
    <name evidence="8" type="ORF">FF098_005715</name>
    <name evidence="7" type="ORF">GCM10011355_11550</name>
</gene>
<dbReference type="Gene3D" id="2.60.40.1180">
    <property type="entry name" value="Golgi alpha-mannosidase II"/>
    <property type="match status" value="1"/>
</dbReference>
<dbReference type="PROSITE" id="PS51318">
    <property type="entry name" value="TAT"/>
    <property type="match status" value="1"/>
</dbReference>
<evidence type="ECO:0000313" key="9">
    <source>
        <dbReference type="Proteomes" id="UP000621856"/>
    </source>
</evidence>
<comment type="caution">
    <text evidence="7">The sequence shown here is derived from an EMBL/GenBank/DDBJ whole genome shotgun (WGS) entry which is preliminary data.</text>
</comment>
<dbReference type="EC" id="3.2.1.22" evidence="5"/>
<dbReference type="SUPFAM" id="SSF51011">
    <property type="entry name" value="Glycosyl hydrolase domain"/>
    <property type="match status" value="1"/>
</dbReference>
<dbReference type="AlphaFoldDB" id="A0A8J3A1D9"/>
<evidence type="ECO:0000256" key="4">
    <source>
        <dbReference type="ARBA" id="ARBA00023295"/>
    </source>
</evidence>
<organism evidence="7 9">
    <name type="scientific">Aquisalinus luteolus</name>
    <dbReference type="NCBI Taxonomy" id="1566827"/>
    <lineage>
        <taxon>Bacteria</taxon>
        <taxon>Pseudomonadati</taxon>
        <taxon>Pseudomonadota</taxon>
        <taxon>Alphaproteobacteria</taxon>
        <taxon>Parvularculales</taxon>
        <taxon>Parvularculaceae</taxon>
        <taxon>Aquisalinus</taxon>
    </lineage>
</organism>
<keyword evidence="10" id="KW-1185">Reference proteome</keyword>
<evidence type="ECO:0000313" key="10">
    <source>
        <dbReference type="Proteomes" id="UP000818603"/>
    </source>
</evidence>
<dbReference type="EMBL" id="BMGZ01000001">
    <property type="protein sequence ID" value="GGH95312.1"/>
    <property type="molecule type" value="Genomic_DNA"/>
</dbReference>
<keyword evidence="5" id="KW-1015">Disulfide bond</keyword>
<accession>A0A8J3A1D9</accession>
<name>A0A8J3A1D9_9PROT</name>
<dbReference type="EMBL" id="VCJR02000001">
    <property type="protein sequence ID" value="NHK27396.1"/>
    <property type="molecule type" value="Genomic_DNA"/>
</dbReference>
<evidence type="ECO:0000256" key="1">
    <source>
        <dbReference type="ARBA" id="ARBA00009743"/>
    </source>
</evidence>
<evidence type="ECO:0000256" key="2">
    <source>
        <dbReference type="ARBA" id="ARBA00022729"/>
    </source>
</evidence>
<dbReference type="Pfam" id="PF17801">
    <property type="entry name" value="Melibiase_C"/>
    <property type="match status" value="1"/>
</dbReference>
<dbReference type="InterPro" id="IPR002241">
    <property type="entry name" value="Glyco_hydro_27"/>
</dbReference>
<reference evidence="7" key="1">
    <citation type="journal article" date="2014" name="Int. J. Syst. Evol. Microbiol.">
        <title>Complete genome sequence of Corynebacterium casei LMG S-19264T (=DSM 44701T), isolated from a smear-ripened cheese.</title>
        <authorList>
            <consortium name="US DOE Joint Genome Institute (JGI-PGF)"/>
            <person name="Walter F."/>
            <person name="Albersmeier A."/>
            <person name="Kalinowski J."/>
            <person name="Ruckert C."/>
        </authorList>
    </citation>
    <scope>NUCLEOTIDE SEQUENCE</scope>
    <source>
        <strain evidence="7">CGMCC 1.14984</strain>
    </source>
</reference>
<dbReference type="Proteomes" id="UP000621856">
    <property type="component" value="Unassembled WGS sequence"/>
</dbReference>
<reference evidence="7" key="3">
    <citation type="submission" date="2020-09" db="EMBL/GenBank/DDBJ databases">
        <authorList>
            <person name="Sun Q."/>
            <person name="Zhou Y."/>
        </authorList>
    </citation>
    <scope>NUCLEOTIDE SEQUENCE</scope>
    <source>
        <strain evidence="7">CGMCC 1.14984</strain>
    </source>
</reference>
<keyword evidence="4 5" id="KW-0326">Glycosidase</keyword>
<evidence type="ECO:0000313" key="7">
    <source>
        <dbReference type="EMBL" id="GGH95312.1"/>
    </source>
</evidence>
<dbReference type="Gene3D" id="3.20.20.70">
    <property type="entry name" value="Aldolase class I"/>
    <property type="match status" value="1"/>
</dbReference>
<proteinExistence type="inferred from homology"/>
<dbReference type="PANTHER" id="PTHR11452">
    <property type="entry name" value="ALPHA-GALACTOSIDASE/ALPHA-N-ACETYLGALACTOSAMINIDASE"/>
    <property type="match status" value="1"/>
</dbReference>
<dbReference type="GO" id="GO:0004557">
    <property type="term" value="F:alpha-galactosidase activity"/>
    <property type="evidence" value="ECO:0007669"/>
    <property type="project" value="UniProtKB-EC"/>
</dbReference>
<dbReference type="GO" id="GO:0005975">
    <property type="term" value="P:carbohydrate metabolic process"/>
    <property type="evidence" value="ECO:0007669"/>
    <property type="project" value="InterPro"/>
</dbReference>
<dbReference type="SUPFAM" id="SSF51445">
    <property type="entry name" value="(Trans)glycosidases"/>
    <property type="match status" value="1"/>
</dbReference>
<sequence length="452" mass="50477">MSTLNRRALLGAVAGTAGLTALGQGSTSARAQTASGGDLLAPTPPMGWNSWNSFATTITEKQAKDVARVMADKLLPYGYDVFTVDIQWYEPNATGYAYRDQAELAMDGYGRLQPAPNRFPSARGGAGFKPLADHIHGLGLKFGIHLMRGIPRIAYDKDLPVLGTEYTARDIANPLSICTWNGDMYGVDMSKPGAQAYYNSVFQMFADWGVDYVKVDDISRPYEDHWDEVEAIRSAMDATGRPMVLSLSPGETNIEWGAHAQKYAQLWRISDDFWDDWQLLHDQFERLHNWNGFRRPGAWPDADMLPLGTLALGDRKSRFTRDEQQTLMTLWAIARSPLIMGGDLRDLEDNTLRLLTNRDVIAVNQHSHNNMQLWNNGDQIVWRAESPEGDIYAALFNLHQWSRPIEQPLKALGAPDTARVTELWSGRTSTISDSISQELRSHASALYKISAV</sequence>
<evidence type="ECO:0000256" key="3">
    <source>
        <dbReference type="ARBA" id="ARBA00022801"/>
    </source>
</evidence>
<dbReference type="Pfam" id="PF16499">
    <property type="entry name" value="Melibiase_2"/>
    <property type="match status" value="2"/>
</dbReference>
<evidence type="ECO:0000313" key="8">
    <source>
        <dbReference type="EMBL" id="NHK27396.1"/>
    </source>
</evidence>
<dbReference type="PRINTS" id="PR00740">
    <property type="entry name" value="GLHYDRLASE27"/>
</dbReference>
<comment type="similarity">
    <text evidence="1 5">Belongs to the glycosyl hydrolase 27 family.</text>
</comment>
<dbReference type="Proteomes" id="UP000818603">
    <property type="component" value="Unassembled WGS sequence"/>
</dbReference>
<protein>
    <recommendedName>
        <fullName evidence="5">Alpha-galactosidase</fullName>
        <ecNumber evidence="5">3.2.1.22</ecNumber>
    </recommendedName>
    <alternativeName>
        <fullName evidence="5">Melibiase</fullName>
    </alternativeName>
</protein>
<evidence type="ECO:0000259" key="6">
    <source>
        <dbReference type="Pfam" id="PF17801"/>
    </source>
</evidence>
<dbReference type="PANTHER" id="PTHR11452:SF42">
    <property type="entry name" value="ALPHA-GALACTOSIDASE"/>
    <property type="match status" value="1"/>
</dbReference>
<dbReference type="CDD" id="cd14792">
    <property type="entry name" value="GH27"/>
    <property type="match status" value="1"/>
</dbReference>